<dbReference type="GO" id="GO:0005739">
    <property type="term" value="C:mitochondrion"/>
    <property type="evidence" value="ECO:0007669"/>
    <property type="project" value="TreeGrafter"/>
</dbReference>
<reference evidence="19 20" key="1">
    <citation type="submission" date="2018-05" db="EMBL/GenBank/DDBJ databases">
        <title>Genome sequencing and assembly of the regulated plant pathogen Lachnellula willkommii and related sister species for the development of diagnostic species identification markers.</title>
        <authorList>
            <person name="Giroux E."/>
            <person name="Bilodeau G."/>
        </authorList>
    </citation>
    <scope>NUCLEOTIDE SEQUENCE [LARGE SCALE GENOMIC DNA]</scope>
    <source>
        <strain evidence="19 20">CBS 172.35</strain>
    </source>
</reference>
<dbReference type="InterPro" id="IPR012776">
    <property type="entry name" value="Trimethyllysine_dOase"/>
</dbReference>
<dbReference type="Pfam" id="PF06155">
    <property type="entry name" value="GBBH-like_N"/>
    <property type="match status" value="1"/>
</dbReference>
<dbReference type="InterPro" id="IPR003819">
    <property type="entry name" value="TauD/TfdA-like"/>
</dbReference>
<dbReference type="InterPro" id="IPR050411">
    <property type="entry name" value="AlphaKG_dependent_hydroxylases"/>
</dbReference>
<comment type="pathway">
    <text evidence="3">Amine and polyamine biosynthesis; carnitine biosynthesis.</text>
</comment>
<evidence type="ECO:0000259" key="17">
    <source>
        <dbReference type="Pfam" id="PF02668"/>
    </source>
</evidence>
<dbReference type="Pfam" id="PF02668">
    <property type="entry name" value="TauD"/>
    <property type="match status" value="1"/>
</dbReference>
<evidence type="ECO:0000256" key="7">
    <source>
        <dbReference type="ARBA" id="ARBA00022873"/>
    </source>
</evidence>
<dbReference type="EMBL" id="QGML01003696">
    <property type="protein sequence ID" value="TVY86371.1"/>
    <property type="molecule type" value="Genomic_DNA"/>
</dbReference>
<dbReference type="SUPFAM" id="SSF51197">
    <property type="entry name" value="Clavaminate synthase-like"/>
    <property type="match status" value="1"/>
</dbReference>
<dbReference type="GO" id="GO:0050353">
    <property type="term" value="F:trimethyllysine dioxygenase activity"/>
    <property type="evidence" value="ECO:0007669"/>
    <property type="project" value="UniProtKB-EC"/>
</dbReference>
<evidence type="ECO:0000256" key="5">
    <source>
        <dbReference type="ARBA" id="ARBA00012267"/>
    </source>
</evidence>
<evidence type="ECO:0000256" key="4">
    <source>
        <dbReference type="ARBA" id="ARBA00008654"/>
    </source>
</evidence>
<dbReference type="GO" id="GO:0005506">
    <property type="term" value="F:iron ion binding"/>
    <property type="evidence" value="ECO:0007669"/>
    <property type="project" value="InterPro"/>
</dbReference>
<dbReference type="NCBIfam" id="TIGR02410">
    <property type="entry name" value="carnitine_TMLD"/>
    <property type="match status" value="1"/>
</dbReference>
<dbReference type="UniPathway" id="UPA00118"/>
<dbReference type="InterPro" id="IPR042098">
    <property type="entry name" value="TauD-like_sf"/>
</dbReference>
<dbReference type="AlphaFoldDB" id="A0A559M084"/>
<comment type="function">
    <text evidence="14">Converts trimethyllysine (TML) into hydroxytrimethyllysine (HTML).</text>
</comment>
<gene>
    <name evidence="19" type="primary">cbs-1</name>
    <name evidence="19" type="ORF">LAWI1_G005713</name>
</gene>
<evidence type="ECO:0000256" key="16">
    <source>
        <dbReference type="SAM" id="MobiDB-lite"/>
    </source>
</evidence>
<keyword evidence="9" id="KW-0560">Oxidoreductase</keyword>
<dbReference type="FunFam" id="3.60.130.10:FF:000001">
    <property type="entry name" value="Trimethyllysine dioxygenase, mitochondrial"/>
    <property type="match status" value="1"/>
</dbReference>
<keyword evidence="6" id="KW-0479">Metal-binding</keyword>
<evidence type="ECO:0000256" key="10">
    <source>
        <dbReference type="ARBA" id="ARBA00023004"/>
    </source>
</evidence>
<dbReference type="PANTHER" id="PTHR10696">
    <property type="entry name" value="GAMMA-BUTYROBETAINE HYDROXYLASE-RELATED"/>
    <property type="match status" value="1"/>
</dbReference>
<comment type="cofactor">
    <cofactor evidence="2">
        <name>L-ascorbate</name>
        <dbReference type="ChEBI" id="CHEBI:38290"/>
    </cofactor>
</comment>
<feature type="region of interest" description="Disordered" evidence="16">
    <location>
        <begin position="31"/>
        <end position="87"/>
    </location>
</feature>
<comment type="cofactor">
    <cofactor evidence="1">
        <name>Fe(2+)</name>
        <dbReference type="ChEBI" id="CHEBI:29033"/>
    </cofactor>
</comment>
<dbReference type="Gene3D" id="3.30.2020.30">
    <property type="match status" value="1"/>
</dbReference>
<sequence>MKARGSKGSPHAASPAYIPEVVEDAVKPFKGVSKQIPKEQRNGPIGMNETLEAPEPSENTAAHMSAPKPKQKANWRDPSNPPGRGISNVHSALSDYYEVGGVIPRSTGPGDRTGDNGVPLWGEWGVPLEIRTLGPSIFSIPHFWLRDNCRCTQCVNQDTMQRDLDTFSVSVCWMLDLRFSLNSGVRLIQTNRSSILNPSGSNDGHMSLYPWDWILKHRIKSQFGGVLDKAGLPVPNDEPSPLVHWGPEIGADPPTVQYDEVMADDKGVGQWTEKIRKYGFCYVDGCPIDPAKTEQLLQRISFIRVTHYGAFYDFTSDLTMKDTAYTTLSLPAHTDTTYFTDPAGLQMFHLLSHTDGEGGLSLLVDGFHAAEVLKEEHPDAHMALSRTPIAWHASGNDGITITPSKKFPVFNYGDVPEGGETPKLQQVRWNNADRGVVALREVAGMGAERWYGAARLWEETLRRPDLAYWSQLEPGRALIFDNWRVLHGRSSFTGKRRMCGGYINRDDYVSRWRNTNFTREEALKQIL</sequence>
<organism evidence="19 20">
    <name type="scientific">Lachnellula willkommii</name>
    <dbReference type="NCBI Taxonomy" id="215461"/>
    <lineage>
        <taxon>Eukaryota</taxon>
        <taxon>Fungi</taxon>
        <taxon>Dikarya</taxon>
        <taxon>Ascomycota</taxon>
        <taxon>Pezizomycotina</taxon>
        <taxon>Leotiomycetes</taxon>
        <taxon>Helotiales</taxon>
        <taxon>Lachnaceae</taxon>
        <taxon>Lachnellula</taxon>
    </lineage>
</organism>
<evidence type="ECO:0000256" key="12">
    <source>
        <dbReference type="ARBA" id="ARBA00031778"/>
    </source>
</evidence>
<evidence type="ECO:0000256" key="9">
    <source>
        <dbReference type="ARBA" id="ARBA00023002"/>
    </source>
</evidence>
<keyword evidence="8 19" id="KW-0223">Dioxygenase</keyword>
<name>A0A559M084_9HELO</name>
<comment type="caution">
    <text evidence="19">The sequence shown here is derived from an EMBL/GenBank/DDBJ whole genome shotgun (WGS) entry which is preliminary data.</text>
</comment>
<evidence type="ECO:0000256" key="6">
    <source>
        <dbReference type="ARBA" id="ARBA00022723"/>
    </source>
</evidence>
<evidence type="ECO:0000256" key="3">
    <source>
        <dbReference type="ARBA" id="ARBA00005022"/>
    </source>
</evidence>
<feature type="domain" description="Gamma-butyrobetaine hydroxylase-like N-terminal" evidence="18">
    <location>
        <begin position="136"/>
        <end position="214"/>
    </location>
</feature>
<dbReference type="CDD" id="cd00250">
    <property type="entry name" value="CAS_like"/>
    <property type="match status" value="1"/>
</dbReference>
<keyword evidence="10" id="KW-0408">Iron</keyword>
<evidence type="ECO:0000256" key="14">
    <source>
        <dbReference type="ARBA" id="ARBA00046008"/>
    </source>
</evidence>
<keyword evidence="7" id="KW-0124">Carnitine biosynthesis</keyword>
<evidence type="ECO:0000259" key="18">
    <source>
        <dbReference type="Pfam" id="PF06155"/>
    </source>
</evidence>
<evidence type="ECO:0000256" key="1">
    <source>
        <dbReference type="ARBA" id="ARBA00001954"/>
    </source>
</evidence>
<keyword evidence="20" id="KW-1185">Reference proteome</keyword>
<evidence type="ECO:0000256" key="2">
    <source>
        <dbReference type="ARBA" id="ARBA00001961"/>
    </source>
</evidence>
<feature type="region of interest" description="Disordered" evidence="16">
    <location>
        <begin position="1"/>
        <end position="20"/>
    </location>
</feature>
<evidence type="ECO:0000313" key="20">
    <source>
        <dbReference type="Proteomes" id="UP000315522"/>
    </source>
</evidence>
<protein>
    <recommendedName>
        <fullName evidence="5">trimethyllysine dioxygenase</fullName>
        <ecNumber evidence="5">1.14.11.8</ecNumber>
    </recommendedName>
    <alternativeName>
        <fullName evidence="12">Epsilon-trimethyllysine 2-oxoglutarate dioxygenase</fullName>
    </alternativeName>
    <alternativeName>
        <fullName evidence="11">TML hydroxylase</fullName>
    </alternativeName>
    <alternativeName>
        <fullName evidence="13">TML-alpha-ketoglutarate dioxygenase</fullName>
    </alternativeName>
</protein>
<dbReference type="EC" id="1.14.11.8" evidence="5"/>
<evidence type="ECO:0000256" key="13">
    <source>
        <dbReference type="ARBA" id="ARBA00032283"/>
    </source>
</evidence>
<dbReference type="Gene3D" id="3.60.130.10">
    <property type="entry name" value="Clavaminate synthase-like"/>
    <property type="match status" value="1"/>
</dbReference>
<evidence type="ECO:0000256" key="11">
    <source>
        <dbReference type="ARBA" id="ARBA00030363"/>
    </source>
</evidence>
<evidence type="ECO:0000256" key="15">
    <source>
        <dbReference type="ARBA" id="ARBA00049334"/>
    </source>
</evidence>
<accession>A0A559M084</accession>
<comment type="similarity">
    <text evidence="4">Belongs to the gamma-BBH/TMLD family.</text>
</comment>
<dbReference type="InterPro" id="IPR038492">
    <property type="entry name" value="GBBH-like_N_sf"/>
</dbReference>
<dbReference type="PANTHER" id="PTHR10696:SF51">
    <property type="entry name" value="TRIMETHYLLYSINE DIOXYGENASE, MITOCHONDRIAL"/>
    <property type="match status" value="1"/>
</dbReference>
<dbReference type="InterPro" id="IPR010376">
    <property type="entry name" value="GBBH-like_N"/>
</dbReference>
<feature type="domain" description="TauD/TfdA-like" evidence="17">
    <location>
        <begin position="247"/>
        <end position="502"/>
    </location>
</feature>
<dbReference type="GO" id="GO:0045329">
    <property type="term" value="P:carnitine biosynthetic process"/>
    <property type="evidence" value="ECO:0007669"/>
    <property type="project" value="UniProtKB-UniPathway"/>
</dbReference>
<proteinExistence type="inferred from homology"/>
<evidence type="ECO:0000313" key="19">
    <source>
        <dbReference type="EMBL" id="TVY86371.1"/>
    </source>
</evidence>
<comment type="catalytic activity">
    <reaction evidence="15">
        <text>N(6),N(6),N(6)-trimethyl-L-lysine + 2-oxoglutarate + O2 = (3S)-3-hydroxy-N(6),N(6),N(6)-trimethyl-L-lysine + succinate + CO2</text>
        <dbReference type="Rhea" id="RHEA:14181"/>
        <dbReference type="ChEBI" id="CHEBI:15379"/>
        <dbReference type="ChEBI" id="CHEBI:16526"/>
        <dbReference type="ChEBI" id="CHEBI:16810"/>
        <dbReference type="ChEBI" id="CHEBI:30031"/>
        <dbReference type="ChEBI" id="CHEBI:58100"/>
        <dbReference type="ChEBI" id="CHEBI:141499"/>
        <dbReference type="EC" id="1.14.11.8"/>
    </reaction>
</comment>
<dbReference type="Proteomes" id="UP000315522">
    <property type="component" value="Unassembled WGS sequence"/>
</dbReference>
<evidence type="ECO:0000256" key="8">
    <source>
        <dbReference type="ARBA" id="ARBA00022964"/>
    </source>
</evidence>